<proteinExistence type="predicted"/>
<comment type="caution">
    <text evidence="1">The sequence shown here is derived from an EMBL/GenBank/DDBJ whole genome shotgun (WGS) entry which is preliminary data.</text>
</comment>
<dbReference type="EMBL" id="SDVB01000169">
    <property type="protein sequence ID" value="RYC18306.1"/>
    <property type="molecule type" value="Genomic_DNA"/>
</dbReference>
<name>A0A4Q2TIL2_9HYPH</name>
<dbReference type="Proteomes" id="UP000291088">
    <property type="component" value="Unassembled WGS sequence"/>
</dbReference>
<evidence type="ECO:0000313" key="1">
    <source>
        <dbReference type="EMBL" id="RYC18306.1"/>
    </source>
</evidence>
<gene>
    <name evidence="1" type="ORF">EUU22_04320</name>
</gene>
<sequence>MAEKEVVIVYAAAYETVEAAVADMNAIEQLHKDEMIGRYDAAVIDKEDHRPRIVKRMDRPHLRVIPEWFG</sequence>
<protein>
    <submittedName>
        <fullName evidence="1">Uncharacterized protein</fullName>
    </submittedName>
</protein>
<dbReference type="RefSeq" id="WP_205687855.1">
    <property type="nucleotide sequence ID" value="NZ_SDVB01000169.1"/>
</dbReference>
<organism evidence="1 2">
    <name type="scientific">Ciceribacter ferrooxidans</name>
    <dbReference type="NCBI Taxonomy" id="2509717"/>
    <lineage>
        <taxon>Bacteria</taxon>
        <taxon>Pseudomonadati</taxon>
        <taxon>Pseudomonadota</taxon>
        <taxon>Alphaproteobacteria</taxon>
        <taxon>Hyphomicrobiales</taxon>
        <taxon>Rhizobiaceae</taxon>
        <taxon>Ciceribacter</taxon>
    </lineage>
</organism>
<feature type="non-terminal residue" evidence="1">
    <location>
        <position position="70"/>
    </location>
</feature>
<keyword evidence="2" id="KW-1185">Reference proteome</keyword>
<accession>A0A4Q2TIL2</accession>
<evidence type="ECO:0000313" key="2">
    <source>
        <dbReference type="Proteomes" id="UP000291088"/>
    </source>
</evidence>
<dbReference type="AlphaFoldDB" id="A0A4Q2TIL2"/>
<reference evidence="1 2" key="1">
    <citation type="submission" date="2019-01" db="EMBL/GenBank/DDBJ databases">
        <authorList>
            <person name="Deng T."/>
        </authorList>
    </citation>
    <scope>NUCLEOTIDE SEQUENCE [LARGE SCALE GENOMIC DNA]</scope>
    <source>
        <strain evidence="1 2">F8825</strain>
    </source>
</reference>